<reference evidence="2 3" key="1">
    <citation type="journal article" date="2010" name="J. Bacteriol.">
        <title>Complete genome sequence of the representative gamma-hexachlorocyclohexane-degrading bacterium Sphingobium japonicum UT26.</title>
        <authorList>
            <person name="Nagata Y."/>
            <person name="Ohtsubo Y."/>
            <person name="Endo R."/>
            <person name="Ichikawa N."/>
            <person name="Ankai A."/>
            <person name="Oguchi A."/>
            <person name="Fukui S."/>
            <person name="Fujita N."/>
            <person name="Tsuda M."/>
        </authorList>
    </citation>
    <scope>NUCLEOTIDE SEQUENCE [LARGE SCALE GENOMIC DNA]</scope>
    <source>
        <strain evidence="3">DSM 16413 / CCM 7287 / MTCC 6362 / UT26 / NBRC 101211 / UT26S</strain>
    </source>
</reference>
<organism evidence="2 3">
    <name type="scientific">Sphingobium indicum (strain DSM 16413 / CCM 7287 / MTCC 6362 / UT26 / NBRC 101211 / UT26S)</name>
    <name type="common">Sphingobium japonicum</name>
    <dbReference type="NCBI Taxonomy" id="452662"/>
    <lineage>
        <taxon>Bacteria</taxon>
        <taxon>Pseudomonadati</taxon>
        <taxon>Pseudomonadota</taxon>
        <taxon>Alphaproteobacteria</taxon>
        <taxon>Sphingomonadales</taxon>
        <taxon>Sphingomonadaceae</taxon>
        <taxon>Sphingobium</taxon>
    </lineage>
</organism>
<sequence>MTLSNIKTCPASRREAGVLPDQAQQGMGRPPGRATPFSGFPPSSGRKTRMFINLLFRRMTFIQIPYHVGPAIRGLWLNGGHSDSGLEPVELIQIRGAPAKNPPSPAIFRKNTMTFDI</sequence>
<dbReference type="KEGG" id="sjp:SJA_C2-00630"/>
<keyword evidence="3" id="KW-1185">Reference proteome</keyword>
<accession>D4Z7F7</accession>
<gene>
    <name evidence="2" type="ordered locus">SJA_C2-00630</name>
</gene>
<feature type="region of interest" description="Disordered" evidence="1">
    <location>
        <begin position="1"/>
        <end position="44"/>
    </location>
</feature>
<dbReference type="EMBL" id="AP010804">
    <property type="protein sequence ID" value="BAI98426.1"/>
    <property type="molecule type" value="Genomic_DNA"/>
</dbReference>
<proteinExistence type="predicted"/>
<dbReference type="AlphaFoldDB" id="D4Z7F7"/>
<evidence type="ECO:0000256" key="1">
    <source>
        <dbReference type="SAM" id="MobiDB-lite"/>
    </source>
</evidence>
<protein>
    <submittedName>
        <fullName evidence="2">Uncharacterized protein</fullName>
    </submittedName>
</protein>
<evidence type="ECO:0000313" key="3">
    <source>
        <dbReference type="Proteomes" id="UP000007753"/>
    </source>
</evidence>
<evidence type="ECO:0000313" key="2">
    <source>
        <dbReference type="EMBL" id="BAI98426.1"/>
    </source>
</evidence>
<name>D4Z7F7_SPHIU</name>
<dbReference type="HOGENOM" id="CLU_2083352_0_0_5"/>
<dbReference type="Proteomes" id="UP000007753">
    <property type="component" value="Chromosome 2"/>
</dbReference>